<evidence type="ECO:0000313" key="3">
    <source>
        <dbReference type="Proteomes" id="UP001281003"/>
    </source>
</evidence>
<feature type="compositionally biased region" description="Low complexity" evidence="1">
    <location>
        <begin position="338"/>
        <end position="351"/>
    </location>
</feature>
<dbReference type="PANTHER" id="PTHR32301">
    <property type="entry name" value="COUNTIN RECEPTOR CNR3-RELATED"/>
    <property type="match status" value="1"/>
</dbReference>
<evidence type="ECO:0000313" key="2">
    <source>
        <dbReference type="EMBL" id="KAK3392544.1"/>
    </source>
</evidence>
<name>A0AAE0U6S9_SORBR</name>
<feature type="compositionally biased region" description="Pro residues" evidence="1">
    <location>
        <begin position="138"/>
        <end position="147"/>
    </location>
</feature>
<feature type="compositionally biased region" description="Acidic residues" evidence="1">
    <location>
        <begin position="485"/>
        <end position="505"/>
    </location>
</feature>
<feature type="compositionally biased region" description="Low complexity" evidence="1">
    <location>
        <begin position="118"/>
        <end position="137"/>
    </location>
</feature>
<feature type="compositionally biased region" description="Basic and acidic residues" evidence="1">
    <location>
        <begin position="428"/>
        <end position="442"/>
    </location>
</feature>
<dbReference type="InterPro" id="IPR053259">
    <property type="entry name" value="Golvesin-related_Golgi"/>
</dbReference>
<comment type="caution">
    <text evidence="2">The sequence shown here is derived from an EMBL/GenBank/DDBJ whole genome shotgun (WGS) entry which is preliminary data.</text>
</comment>
<reference evidence="2" key="2">
    <citation type="submission" date="2023-07" db="EMBL/GenBank/DDBJ databases">
        <authorList>
            <consortium name="Lawrence Berkeley National Laboratory"/>
            <person name="Haridas S."/>
            <person name="Hensen N."/>
            <person name="Bonometti L."/>
            <person name="Westerberg I."/>
            <person name="Brannstrom I.O."/>
            <person name="Guillou S."/>
            <person name="Cros-Aarteil S."/>
            <person name="Calhoun S."/>
            <person name="Kuo A."/>
            <person name="Mondo S."/>
            <person name="Pangilinan J."/>
            <person name="Riley R."/>
            <person name="LaButti K."/>
            <person name="Andreopoulos B."/>
            <person name="Lipzen A."/>
            <person name="Chen C."/>
            <person name="Yanf M."/>
            <person name="Daum C."/>
            <person name="Ng V."/>
            <person name="Clum A."/>
            <person name="Steindorff A."/>
            <person name="Ohm R."/>
            <person name="Martin F."/>
            <person name="Silar P."/>
            <person name="Natvig D."/>
            <person name="Lalanne C."/>
            <person name="Gautier V."/>
            <person name="Ament-velasquez S.L."/>
            <person name="Kruys A."/>
            <person name="Hutchinson M.I."/>
            <person name="Powell A.J."/>
            <person name="Barry K."/>
            <person name="Miller A.N."/>
            <person name="Grigoriev I.V."/>
            <person name="Debuchy R."/>
            <person name="Gladieux P."/>
            <person name="Thoren M.H."/>
            <person name="Johannesson H."/>
        </authorList>
    </citation>
    <scope>NUCLEOTIDE SEQUENCE</scope>
    <source>
        <strain evidence="2">FGSC 1904</strain>
    </source>
</reference>
<protein>
    <submittedName>
        <fullName evidence="2">Uncharacterized protein</fullName>
    </submittedName>
</protein>
<organism evidence="2 3">
    <name type="scientific">Sordaria brevicollis</name>
    <dbReference type="NCBI Taxonomy" id="83679"/>
    <lineage>
        <taxon>Eukaryota</taxon>
        <taxon>Fungi</taxon>
        <taxon>Dikarya</taxon>
        <taxon>Ascomycota</taxon>
        <taxon>Pezizomycotina</taxon>
        <taxon>Sordariomycetes</taxon>
        <taxon>Sordariomycetidae</taxon>
        <taxon>Sordariales</taxon>
        <taxon>Sordariaceae</taxon>
        <taxon>Sordaria</taxon>
    </lineage>
</organism>
<feature type="region of interest" description="Disordered" evidence="1">
    <location>
        <begin position="428"/>
        <end position="573"/>
    </location>
</feature>
<dbReference type="Proteomes" id="UP001281003">
    <property type="component" value="Unassembled WGS sequence"/>
</dbReference>
<feature type="region of interest" description="Disordered" evidence="1">
    <location>
        <begin position="36"/>
        <end position="147"/>
    </location>
</feature>
<dbReference type="AlphaFoldDB" id="A0AAE0U6S9"/>
<proteinExistence type="predicted"/>
<keyword evidence="3" id="KW-1185">Reference proteome</keyword>
<accession>A0AAE0U6S9</accession>
<feature type="compositionally biased region" description="Polar residues" evidence="1">
    <location>
        <begin position="36"/>
        <end position="65"/>
    </location>
</feature>
<feature type="compositionally biased region" description="Basic residues" evidence="1">
    <location>
        <begin position="202"/>
        <end position="211"/>
    </location>
</feature>
<feature type="compositionally biased region" description="Low complexity" evidence="1">
    <location>
        <begin position="295"/>
        <end position="310"/>
    </location>
</feature>
<reference evidence="2" key="1">
    <citation type="journal article" date="2023" name="Mol. Phylogenet. Evol.">
        <title>Genome-scale phylogeny and comparative genomics of the fungal order Sordariales.</title>
        <authorList>
            <person name="Hensen N."/>
            <person name="Bonometti L."/>
            <person name="Westerberg I."/>
            <person name="Brannstrom I.O."/>
            <person name="Guillou S."/>
            <person name="Cros-Aarteil S."/>
            <person name="Calhoun S."/>
            <person name="Haridas S."/>
            <person name="Kuo A."/>
            <person name="Mondo S."/>
            <person name="Pangilinan J."/>
            <person name="Riley R."/>
            <person name="LaButti K."/>
            <person name="Andreopoulos B."/>
            <person name="Lipzen A."/>
            <person name="Chen C."/>
            <person name="Yan M."/>
            <person name="Daum C."/>
            <person name="Ng V."/>
            <person name="Clum A."/>
            <person name="Steindorff A."/>
            <person name="Ohm R.A."/>
            <person name="Martin F."/>
            <person name="Silar P."/>
            <person name="Natvig D.O."/>
            <person name="Lalanne C."/>
            <person name="Gautier V."/>
            <person name="Ament-Velasquez S.L."/>
            <person name="Kruys A."/>
            <person name="Hutchinson M.I."/>
            <person name="Powell A.J."/>
            <person name="Barry K."/>
            <person name="Miller A.N."/>
            <person name="Grigoriev I.V."/>
            <person name="Debuchy R."/>
            <person name="Gladieux P."/>
            <person name="Hiltunen Thoren M."/>
            <person name="Johannesson H."/>
        </authorList>
    </citation>
    <scope>NUCLEOTIDE SEQUENCE</scope>
    <source>
        <strain evidence="2">FGSC 1904</strain>
    </source>
</reference>
<dbReference type="PANTHER" id="PTHR32301:SF6">
    <property type="entry name" value="GOLVESIN-RELATED"/>
    <property type="match status" value="1"/>
</dbReference>
<evidence type="ECO:0000256" key="1">
    <source>
        <dbReference type="SAM" id="MobiDB-lite"/>
    </source>
</evidence>
<feature type="region of interest" description="Disordered" evidence="1">
    <location>
        <begin position="253"/>
        <end position="358"/>
    </location>
</feature>
<dbReference type="EMBL" id="JAUTDP010000011">
    <property type="protein sequence ID" value="KAK3392544.1"/>
    <property type="molecule type" value="Genomic_DNA"/>
</dbReference>
<feature type="region of interest" description="Disordered" evidence="1">
    <location>
        <begin position="191"/>
        <end position="216"/>
    </location>
</feature>
<feature type="compositionally biased region" description="Low complexity" evidence="1">
    <location>
        <begin position="513"/>
        <end position="536"/>
    </location>
</feature>
<feature type="compositionally biased region" description="Low complexity" evidence="1">
    <location>
        <begin position="66"/>
        <end position="112"/>
    </location>
</feature>
<sequence>MPSKPNARTRPPRLVLFDTIPELTIITGSISEMINSPTKVRPQNSPNSPIAGTFGNFITASNSSDNNNTNNNNTNNNNTNDNNTNNNNTNNNNTNNNNTNNNNTNTAKFSPTLPSPASPTTSTTTPSTSSITQKTPEPSSPTTPPMLPPPAPYPWLWSCHSCRSVYRLACTRRCLECGHIFCCLMPAANEGGSRERETKSGGGKKRKRSGSGRRGGGPCTAEFDYLGWSAWGSYRRSVAGAAARRAASKAAAAVATGDESSGRRKSGSGSSSSSEKRRLSGVASISPFPSPPPSSSSSSQDSTTITTTDSEGQSAEEDKGVAARLQDFATWHLVPVGSTEPPSSSSSDSTSKQTLAWHHVPERETRSIARLKEKMYVERVHNCWSHCDYPSECRQTVIAACEEGRAKIDRKGRKLVWVDDREKDAIEASRRRERERERENLKRALAARKSRAGQERSQRSGRRGRVQGSGTGHGIAGKKQKWEWELEPVVEEEGTEDVEMVDDDAQIEKDGDSSSLSSLSSSAGGSSSSFSSSDSSGSEDDEGLSKSHWKDTMTATTTSGTPKGPDDGNTGNLTIAMLEPFSRVDGCSSRQECYITIDPAKLLKDNDMETIPLSPVSPLAGGCLASSMAEASTYQSFASFNDFGPMEIDEMAM</sequence>
<gene>
    <name evidence="2" type="ORF">B0T20DRAFT_58651</name>
</gene>